<dbReference type="KEGG" id="nsh:GXM_08453"/>
<accession>A0A5P8WGL8</accession>
<proteinExistence type="predicted"/>
<reference evidence="1 2" key="1">
    <citation type="submission" date="2019-10" db="EMBL/GenBank/DDBJ databases">
        <title>Genomic and transcriptomic insights into the perfect genentic adaptation of a filamentous nitrogen-fixing cyanobacterium to rice fields.</title>
        <authorList>
            <person name="Chen Z."/>
        </authorList>
    </citation>
    <scope>NUCLEOTIDE SEQUENCE [LARGE SCALE GENOMIC DNA]</scope>
    <source>
        <strain evidence="1">CCNUC1</strain>
    </source>
</reference>
<protein>
    <submittedName>
        <fullName evidence="1">Uncharacterized protein</fullName>
    </submittedName>
</protein>
<dbReference type="EMBL" id="CP045227">
    <property type="protein sequence ID" value="QFS50959.1"/>
    <property type="molecule type" value="Genomic_DNA"/>
</dbReference>
<evidence type="ECO:0000313" key="1">
    <source>
        <dbReference type="EMBL" id="QFS50959.1"/>
    </source>
</evidence>
<dbReference type="Proteomes" id="UP000326678">
    <property type="component" value="Chromosome Gxm2"/>
</dbReference>
<evidence type="ECO:0000313" key="2">
    <source>
        <dbReference type="Proteomes" id="UP000326678"/>
    </source>
</evidence>
<keyword evidence="2" id="KW-1185">Reference proteome</keyword>
<gene>
    <name evidence="1" type="ORF">GXM_08453</name>
</gene>
<dbReference type="AlphaFoldDB" id="A0A5P8WGL8"/>
<name>A0A5P8WGL8_9NOSO</name>
<organism evidence="1 2">
    <name type="scientific">Nostoc sphaeroides CCNUC1</name>
    <dbReference type="NCBI Taxonomy" id="2653204"/>
    <lineage>
        <taxon>Bacteria</taxon>
        <taxon>Bacillati</taxon>
        <taxon>Cyanobacteriota</taxon>
        <taxon>Cyanophyceae</taxon>
        <taxon>Nostocales</taxon>
        <taxon>Nostocaceae</taxon>
        <taxon>Nostoc</taxon>
    </lineage>
</organism>
<sequence length="63" mass="7043">MGLLISIISSPQQAIAPIPKNPVKSREAIAVVSMVRSIKILGLNLYRVRRRTNLLRVFEGKDD</sequence>